<feature type="compositionally biased region" description="Basic and acidic residues" evidence="1">
    <location>
        <begin position="178"/>
        <end position="188"/>
    </location>
</feature>
<protein>
    <submittedName>
        <fullName evidence="4">Peptidase</fullName>
    </submittedName>
</protein>
<dbReference type="PANTHER" id="PTHR38730:SF1">
    <property type="entry name" value="SLL7028 PROTEIN"/>
    <property type="match status" value="1"/>
</dbReference>
<evidence type="ECO:0000259" key="2">
    <source>
        <dbReference type="Pfam" id="PF09967"/>
    </source>
</evidence>
<dbReference type="RefSeq" id="WP_191667394.1">
    <property type="nucleotide sequence ID" value="NZ_QORN01000001.1"/>
</dbReference>
<dbReference type="Pfam" id="PF13203">
    <property type="entry name" value="DUF2201_N"/>
    <property type="match status" value="1"/>
</dbReference>
<dbReference type="EMBL" id="QORN01000001">
    <property type="protein sequence ID" value="MBD5805547.1"/>
    <property type="molecule type" value="Genomic_DNA"/>
</dbReference>
<evidence type="ECO:0000313" key="5">
    <source>
        <dbReference type="Proteomes" id="UP000704341"/>
    </source>
</evidence>
<feature type="domain" description="VWA-like" evidence="2">
    <location>
        <begin position="300"/>
        <end position="424"/>
    </location>
</feature>
<feature type="region of interest" description="Disordered" evidence="1">
    <location>
        <begin position="178"/>
        <end position="201"/>
    </location>
</feature>
<proteinExistence type="predicted"/>
<dbReference type="InterPro" id="IPR036465">
    <property type="entry name" value="vWFA_dom_sf"/>
</dbReference>
<dbReference type="InterPro" id="IPR018698">
    <property type="entry name" value="VWA-like_dom"/>
</dbReference>
<feature type="domain" description="Putative metallopeptidase" evidence="3">
    <location>
        <begin position="24"/>
        <end position="281"/>
    </location>
</feature>
<name>A0ABR8P3G6_9LACO</name>
<accession>A0ABR8P3G6</accession>
<organism evidence="4 5">
    <name type="scientific">Limosilactobacillus walteri</name>
    <dbReference type="NCBI Taxonomy" id="2268022"/>
    <lineage>
        <taxon>Bacteria</taxon>
        <taxon>Bacillati</taxon>
        <taxon>Bacillota</taxon>
        <taxon>Bacilli</taxon>
        <taxon>Lactobacillales</taxon>
        <taxon>Lactobacillaceae</taxon>
        <taxon>Limosilactobacillus</taxon>
    </lineage>
</organism>
<reference evidence="4 5" key="1">
    <citation type="submission" date="2018-07" db="EMBL/GenBank/DDBJ databases">
        <title>Phylogenomic Insights into understanding Host Adaptation of Lactobacillus reuteri by a novel species, Lactobacillus spp. M31.</title>
        <authorList>
            <person name="Sharma S."/>
            <person name="Patil P."/>
            <person name="Korpole S."/>
            <person name="Patil P.B."/>
        </authorList>
    </citation>
    <scope>NUCLEOTIDE SEQUENCE [LARGE SCALE GENOMIC DNA]</scope>
    <source>
        <strain evidence="4 5">M31</strain>
    </source>
</reference>
<comment type="caution">
    <text evidence="4">The sequence shown here is derived from an EMBL/GenBank/DDBJ whole genome shotgun (WGS) entry which is preliminary data.</text>
</comment>
<dbReference type="Proteomes" id="UP000704341">
    <property type="component" value="Unassembled WGS sequence"/>
</dbReference>
<evidence type="ECO:0000259" key="3">
    <source>
        <dbReference type="Pfam" id="PF13203"/>
    </source>
</evidence>
<evidence type="ECO:0000256" key="1">
    <source>
        <dbReference type="SAM" id="MobiDB-lite"/>
    </source>
</evidence>
<evidence type="ECO:0000313" key="4">
    <source>
        <dbReference type="EMBL" id="MBD5805547.1"/>
    </source>
</evidence>
<dbReference type="Pfam" id="PF09967">
    <property type="entry name" value="DUF2201"/>
    <property type="match status" value="1"/>
</dbReference>
<keyword evidence="5" id="KW-1185">Reference proteome</keyword>
<gene>
    <name evidence="4" type="ORF">DTK66_00220</name>
</gene>
<dbReference type="SUPFAM" id="SSF53300">
    <property type="entry name" value="vWA-like"/>
    <property type="match status" value="1"/>
</dbReference>
<sequence length="431" mass="49480">MALSRIFNRFRHGQSDNNVNQLLTSAIVCVLQERRLSGEILLQLPRKEAPQLPAVMGLAWQNNELILNFNPSRLAHLRSDELKTLLEHEALHIIWEHPLRYADYPHQGLVEIATDVAVNQFLAEPPQGTMTLGNLQRLLRRKIVPQQDSQEYLELLEKLPIEQQEKLYQDGFKLKEGQRGKASAEGRHRPLGSHTGWKNTESGTRQLSNQLVRIANLKKILKQAYKLTPQRDRGLLPGEVKEQLDNVEVTKTVNWQRILQQQFGMIMRGQQESYARFNRRQPLRMDLPGTVTRLTPAVDIFVDNSGSVRDDELGQTLAIIQKMLQQSQLAATVYSFDAKVTSQKDIRPGQRISFVRHGGGGTSFQCIFDYLRQHHVARQGRITIIITDGWGEREINNYHYQNVYWLMMTKVDQLSVANPPGQVFEMKGNKQ</sequence>
<dbReference type="InterPro" id="IPR025154">
    <property type="entry name" value="Put_metallopeptidase_dom"/>
</dbReference>
<dbReference type="PANTHER" id="PTHR38730">
    <property type="entry name" value="SLL7028 PROTEIN"/>
    <property type="match status" value="1"/>
</dbReference>